<dbReference type="PANTHER" id="PTHR47784">
    <property type="entry name" value="STEROL UPTAKE CONTROL PROTEIN 2"/>
    <property type="match status" value="1"/>
</dbReference>
<dbReference type="GO" id="GO:0008270">
    <property type="term" value="F:zinc ion binding"/>
    <property type="evidence" value="ECO:0007669"/>
    <property type="project" value="InterPro"/>
</dbReference>
<dbReference type="InterPro" id="IPR021858">
    <property type="entry name" value="Fun_TF"/>
</dbReference>
<reference evidence="8" key="1">
    <citation type="submission" date="2016-10" db="EMBL/GenBank/DDBJ databases">
        <title>Uncovering the secondary metabolism of Penicillium species provides insights into the evolution of 6-MSA pathways.</title>
        <authorList>
            <person name="Nielsen J.C."/>
            <person name="Nielsen J."/>
        </authorList>
    </citation>
    <scope>NUCLEOTIDE SEQUENCE [LARGE SCALE GENOMIC DNA]</scope>
    <source>
        <strain evidence="8">IBT 13039</strain>
    </source>
</reference>
<evidence type="ECO:0000256" key="1">
    <source>
        <dbReference type="ARBA" id="ARBA00023015"/>
    </source>
</evidence>
<keyword evidence="2" id="KW-0238">DNA-binding</keyword>
<evidence type="ECO:0000313" key="9">
    <source>
        <dbReference type="Proteomes" id="UP000191691"/>
    </source>
</evidence>
<gene>
    <name evidence="8" type="ORF">PENNAL_c0090G05426</name>
    <name evidence="7" type="ORF">PENNAL_c0120G03351</name>
    <name evidence="6" type="ORF">PENNAL_c0297G04490</name>
</gene>
<dbReference type="STRING" id="60175.A0A1V6XDV1"/>
<protein>
    <recommendedName>
        <fullName evidence="5">Zn(2)-C6 fungal-type domain-containing protein</fullName>
    </recommendedName>
</protein>
<dbReference type="EMBL" id="MOOB01000120">
    <property type="protein sequence ID" value="OQE70199.1"/>
    <property type="molecule type" value="Genomic_DNA"/>
</dbReference>
<accession>A0A1V6XDV1</accession>
<dbReference type="AlphaFoldDB" id="A0A1V6XDV1"/>
<dbReference type="CDD" id="cd00067">
    <property type="entry name" value="GAL4"/>
    <property type="match status" value="1"/>
</dbReference>
<evidence type="ECO:0000313" key="6">
    <source>
        <dbReference type="EMBL" id="OQE60815.1"/>
    </source>
</evidence>
<dbReference type="InterPro" id="IPR053157">
    <property type="entry name" value="Sterol_Uptake_Regulator"/>
</dbReference>
<dbReference type="PROSITE" id="PS50048">
    <property type="entry name" value="ZN2_CY6_FUNGAL_2"/>
    <property type="match status" value="1"/>
</dbReference>
<keyword evidence="3" id="KW-0804">Transcription</keyword>
<evidence type="ECO:0000256" key="2">
    <source>
        <dbReference type="ARBA" id="ARBA00023125"/>
    </source>
</evidence>
<keyword evidence="9" id="KW-1185">Reference proteome</keyword>
<evidence type="ECO:0000259" key="5">
    <source>
        <dbReference type="PROSITE" id="PS50048"/>
    </source>
</evidence>
<dbReference type="PANTHER" id="PTHR47784:SF5">
    <property type="entry name" value="STEROL UPTAKE CONTROL PROTEIN 2"/>
    <property type="match status" value="1"/>
</dbReference>
<dbReference type="Pfam" id="PF00172">
    <property type="entry name" value="Zn_clus"/>
    <property type="match status" value="1"/>
</dbReference>
<dbReference type="Proteomes" id="UP000191691">
    <property type="component" value="Unassembled WGS sequence"/>
</dbReference>
<dbReference type="Gene3D" id="4.10.240.10">
    <property type="entry name" value="Zn(2)-C6 fungal-type DNA-binding domain"/>
    <property type="match status" value="1"/>
</dbReference>
<sequence>MVLRRAHRKSRHGCAECKRRRVKCDENRPTCSNCANRDTVCEYESLTSLLWTSEQRASRHVTRASRSNRDQRTETILGVGANTQGIVRQILSESSAPTSSAPTLNLQHMELMMQWCNSTYQTLSRNERTDTVWRHAVPEEALSNPFLMHGILALSALHLARTSPEKTRRAAYLEQAMAHQNQALELFRDLLCDLNKANSKPMVAFAGIVVLYTFGSPHIRDVQDPWACIDSLCQVLVLSRGVLQLIRYPADTISGSAFAPILQLDESYAPLQGEAKTIIDDLYEANNLCGLQDANHETEVYASTIGNFAKMLSLVHGGVTTSTVAIRWAIKLPQEIP</sequence>
<dbReference type="InterPro" id="IPR001138">
    <property type="entry name" value="Zn2Cys6_DnaBD"/>
</dbReference>
<organism evidence="8 9">
    <name type="scientific">Penicillium nalgiovense</name>
    <dbReference type="NCBI Taxonomy" id="60175"/>
    <lineage>
        <taxon>Eukaryota</taxon>
        <taxon>Fungi</taxon>
        <taxon>Dikarya</taxon>
        <taxon>Ascomycota</taxon>
        <taxon>Pezizomycotina</taxon>
        <taxon>Eurotiomycetes</taxon>
        <taxon>Eurotiomycetidae</taxon>
        <taxon>Eurotiales</taxon>
        <taxon>Aspergillaceae</taxon>
        <taxon>Penicillium</taxon>
    </lineage>
</organism>
<dbReference type="GO" id="GO:0001228">
    <property type="term" value="F:DNA-binding transcription activator activity, RNA polymerase II-specific"/>
    <property type="evidence" value="ECO:0007669"/>
    <property type="project" value="TreeGrafter"/>
</dbReference>
<dbReference type="PROSITE" id="PS00463">
    <property type="entry name" value="ZN2_CY6_FUNGAL_1"/>
    <property type="match status" value="1"/>
</dbReference>
<evidence type="ECO:0000256" key="4">
    <source>
        <dbReference type="ARBA" id="ARBA00023242"/>
    </source>
</evidence>
<reference evidence="9" key="2">
    <citation type="journal article" date="2017" name="Nat. Microbiol.">
        <title>Global analysis of biosynthetic gene clusters reveals vast potential of secondary metabolite production in Penicillium species.</title>
        <authorList>
            <person name="Nielsen J.C."/>
            <person name="Grijseels S."/>
            <person name="Prigent S."/>
            <person name="Ji B."/>
            <person name="Dainat J."/>
            <person name="Nielsen K.F."/>
            <person name="Frisvad J.C."/>
            <person name="Workman M."/>
            <person name="Nielsen J."/>
        </authorList>
    </citation>
    <scope>NUCLEOTIDE SEQUENCE [LARGE SCALE GENOMIC DNA]</scope>
    <source>
        <strain evidence="9">IBT 13039</strain>
    </source>
</reference>
<keyword evidence="4" id="KW-0539">Nucleus</keyword>
<proteinExistence type="predicted"/>
<dbReference type="EMBL" id="MOOB01000297">
    <property type="protein sequence ID" value="OQE60815.1"/>
    <property type="molecule type" value="Genomic_DNA"/>
</dbReference>
<dbReference type="GO" id="GO:0003677">
    <property type="term" value="F:DNA binding"/>
    <property type="evidence" value="ECO:0007669"/>
    <property type="project" value="UniProtKB-KW"/>
</dbReference>
<evidence type="ECO:0000313" key="7">
    <source>
        <dbReference type="EMBL" id="OQE70199.1"/>
    </source>
</evidence>
<dbReference type="EMBL" id="MOOB01000090">
    <property type="protein sequence ID" value="OQE73275.1"/>
    <property type="molecule type" value="Genomic_DNA"/>
</dbReference>
<keyword evidence="1" id="KW-0805">Transcription regulation</keyword>
<feature type="domain" description="Zn(2)-C6 fungal-type" evidence="5">
    <location>
        <begin position="13"/>
        <end position="43"/>
    </location>
</feature>
<dbReference type="InterPro" id="IPR036864">
    <property type="entry name" value="Zn2-C6_fun-type_DNA-bd_sf"/>
</dbReference>
<evidence type="ECO:0000256" key="3">
    <source>
        <dbReference type="ARBA" id="ARBA00023163"/>
    </source>
</evidence>
<comment type="caution">
    <text evidence="8">The sequence shown here is derived from an EMBL/GenBank/DDBJ whole genome shotgun (WGS) entry which is preliminary data.</text>
</comment>
<name>A0A1V6XDV1_PENNA</name>
<dbReference type="SMART" id="SM00066">
    <property type="entry name" value="GAL4"/>
    <property type="match status" value="1"/>
</dbReference>
<dbReference type="SUPFAM" id="SSF57701">
    <property type="entry name" value="Zn2/Cys6 DNA-binding domain"/>
    <property type="match status" value="1"/>
</dbReference>
<evidence type="ECO:0000313" key="8">
    <source>
        <dbReference type="EMBL" id="OQE73275.1"/>
    </source>
</evidence>
<dbReference type="PRINTS" id="PR00755">
    <property type="entry name" value="AFLATOXINBRP"/>
</dbReference>
<dbReference type="Pfam" id="PF11951">
    <property type="entry name" value="Fungal_trans_2"/>
    <property type="match status" value="1"/>
</dbReference>